<dbReference type="Proteomes" id="UP001501599">
    <property type="component" value="Unassembled WGS sequence"/>
</dbReference>
<keyword evidence="3" id="KW-0808">Transferase</keyword>
<keyword evidence="6" id="KW-1185">Reference proteome</keyword>
<dbReference type="CDD" id="cd06423">
    <property type="entry name" value="CESA_like"/>
    <property type="match status" value="1"/>
</dbReference>
<evidence type="ECO:0000313" key="6">
    <source>
        <dbReference type="Proteomes" id="UP001501599"/>
    </source>
</evidence>
<evidence type="ECO:0000256" key="3">
    <source>
        <dbReference type="ARBA" id="ARBA00022679"/>
    </source>
</evidence>
<dbReference type="SUPFAM" id="SSF53448">
    <property type="entry name" value="Nucleotide-diphospho-sugar transferases"/>
    <property type="match status" value="1"/>
</dbReference>
<feature type="transmembrane region" description="Helical" evidence="4">
    <location>
        <begin position="455"/>
        <end position="475"/>
    </location>
</feature>
<dbReference type="InterPro" id="IPR029044">
    <property type="entry name" value="Nucleotide-diphossugar_trans"/>
</dbReference>
<feature type="transmembrane region" description="Helical" evidence="4">
    <location>
        <begin position="350"/>
        <end position="369"/>
    </location>
</feature>
<comment type="caution">
    <text evidence="5">The sequence shown here is derived from an EMBL/GenBank/DDBJ whole genome shotgun (WGS) entry which is preliminary data.</text>
</comment>
<evidence type="ECO:0000256" key="1">
    <source>
        <dbReference type="ARBA" id="ARBA00006739"/>
    </source>
</evidence>
<keyword evidence="2" id="KW-0328">Glycosyltransferase</keyword>
<organism evidence="5 6">
    <name type="scientific">Agrococcus versicolor</name>
    <dbReference type="NCBI Taxonomy" id="501482"/>
    <lineage>
        <taxon>Bacteria</taxon>
        <taxon>Bacillati</taxon>
        <taxon>Actinomycetota</taxon>
        <taxon>Actinomycetes</taxon>
        <taxon>Micrococcales</taxon>
        <taxon>Microbacteriaceae</taxon>
        <taxon>Agrococcus</taxon>
    </lineage>
</organism>
<comment type="similarity">
    <text evidence="1">Belongs to the glycosyltransferase 2 family.</text>
</comment>
<dbReference type="PANTHER" id="PTHR43630">
    <property type="entry name" value="POLY-BETA-1,6-N-ACETYL-D-GLUCOSAMINE SYNTHASE"/>
    <property type="match status" value="1"/>
</dbReference>
<dbReference type="Pfam" id="PF13641">
    <property type="entry name" value="Glyco_tranf_2_3"/>
    <property type="match status" value="1"/>
</dbReference>
<feature type="transmembrane region" description="Helical" evidence="4">
    <location>
        <begin position="6"/>
        <end position="34"/>
    </location>
</feature>
<name>A0ABN3AQT4_9MICO</name>
<sequence>MTIADVAITALSVVLVALVAAGAVPALVALFHFLAIPFHAWINHYGKARPTTPRVAIVIPAWNEGLVIGTTIDRLLQLDYPRDRLRICVVDDASTDDTPDVVRDRAERHPGVVVHMRREQGGEGKAHTLNHGIRTLLQDDWMEALLIMDADVIYRRDSLRKMTRHLADPEVGAVTGYVREGSATKNAVTRFIAFEYVLAQIASRRAQNVVGAVACLAGGAQLHTRENIEALGGAIDTTTLAEDTVTTFETQLGGRKVVFDPHAVVLAEEPPSLDALWKQRLRWGRGNVQLTIRSRRIWFRPSKVHGLGSLAFGLSWFSVFLLPAFMIGASVGLIGLYLLDSDLATVVFRALWIVVGCAYVFSMAFAAQLDPEIGRIAWREILLFPGIISLVVMVAAFYPGLVDGWLLDLLGVDMTPALRTTFDLASYAWISLSMLAAWGVRHVDRTRARWLTVPLLYLVGFGPVLCAVTFAAYVAEARRLDRVWEKTEKTGRVAG</sequence>
<evidence type="ECO:0000256" key="4">
    <source>
        <dbReference type="SAM" id="Phobius"/>
    </source>
</evidence>
<protein>
    <recommendedName>
        <fullName evidence="7">Glycosyltransferase family 2 protein</fullName>
    </recommendedName>
</protein>
<keyword evidence="4" id="KW-0472">Membrane</keyword>
<evidence type="ECO:0008006" key="7">
    <source>
        <dbReference type="Google" id="ProtNLM"/>
    </source>
</evidence>
<dbReference type="EMBL" id="BAAAQT010000005">
    <property type="protein sequence ID" value="GAA2173573.1"/>
    <property type="molecule type" value="Genomic_DNA"/>
</dbReference>
<feature type="transmembrane region" description="Helical" evidence="4">
    <location>
        <begin position="310"/>
        <end position="338"/>
    </location>
</feature>
<proteinExistence type="inferred from homology"/>
<gene>
    <name evidence="5" type="ORF">GCM10009846_16120</name>
</gene>
<feature type="transmembrane region" description="Helical" evidence="4">
    <location>
        <begin position="381"/>
        <end position="401"/>
    </location>
</feature>
<dbReference type="Gene3D" id="3.90.550.10">
    <property type="entry name" value="Spore Coat Polysaccharide Biosynthesis Protein SpsA, Chain A"/>
    <property type="match status" value="1"/>
</dbReference>
<dbReference type="PANTHER" id="PTHR43630:SF1">
    <property type="entry name" value="POLY-BETA-1,6-N-ACETYL-D-GLUCOSAMINE SYNTHASE"/>
    <property type="match status" value="1"/>
</dbReference>
<accession>A0ABN3AQT4</accession>
<feature type="transmembrane region" description="Helical" evidence="4">
    <location>
        <begin position="424"/>
        <end position="443"/>
    </location>
</feature>
<reference evidence="5 6" key="1">
    <citation type="journal article" date="2019" name="Int. J. Syst. Evol. Microbiol.">
        <title>The Global Catalogue of Microorganisms (GCM) 10K type strain sequencing project: providing services to taxonomists for standard genome sequencing and annotation.</title>
        <authorList>
            <consortium name="The Broad Institute Genomics Platform"/>
            <consortium name="The Broad Institute Genome Sequencing Center for Infectious Disease"/>
            <person name="Wu L."/>
            <person name="Ma J."/>
        </authorList>
    </citation>
    <scope>NUCLEOTIDE SEQUENCE [LARGE SCALE GENOMIC DNA]</scope>
    <source>
        <strain evidence="5 6">JCM 16026</strain>
    </source>
</reference>
<evidence type="ECO:0000313" key="5">
    <source>
        <dbReference type="EMBL" id="GAA2173573.1"/>
    </source>
</evidence>
<keyword evidence="4" id="KW-0812">Transmembrane</keyword>
<dbReference type="RefSeq" id="WP_344342478.1">
    <property type="nucleotide sequence ID" value="NZ_BAAAQT010000005.1"/>
</dbReference>
<evidence type="ECO:0000256" key="2">
    <source>
        <dbReference type="ARBA" id="ARBA00022676"/>
    </source>
</evidence>
<keyword evidence="4" id="KW-1133">Transmembrane helix</keyword>